<accession>A0ABQ4WV77</accession>
<gene>
    <name evidence="1" type="ORF">Tco_0651563</name>
</gene>
<comment type="caution">
    <text evidence="1">The sequence shown here is derived from an EMBL/GenBank/DDBJ whole genome shotgun (WGS) entry which is preliminary data.</text>
</comment>
<evidence type="ECO:0000313" key="2">
    <source>
        <dbReference type="Proteomes" id="UP001151760"/>
    </source>
</evidence>
<dbReference type="Proteomes" id="UP001151760">
    <property type="component" value="Unassembled WGS sequence"/>
</dbReference>
<dbReference type="EMBL" id="BQNB010008960">
    <property type="protein sequence ID" value="GJS56779.1"/>
    <property type="molecule type" value="Genomic_DNA"/>
</dbReference>
<protein>
    <submittedName>
        <fullName evidence="1">Uncharacterized protein</fullName>
    </submittedName>
</protein>
<reference evidence="1" key="1">
    <citation type="journal article" date="2022" name="Int. J. Mol. Sci.">
        <title>Draft Genome of Tanacetum Coccineum: Genomic Comparison of Closely Related Tanacetum-Family Plants.</title>
        <authorList>
            <person name="Yamashiro T."/>
            <person name="Shiraishi A."/>
            <person name="Nakayama K."/>
            <person name="Satake H."/>
        </authorList>
    </citation>
    <scope>NUCLEOTIDE SEQUENCE</scope>
</reference>
<sequence>MMDNEVGNTSPQILPSVEEYTPPMTYLEEVEETLGTPVKVEPLDHMKLEDVGLDTCKHDISFNSMEVPSFDEPKPQPQPLLNCPSLDVNLGDKRGPKPPIKPYSPDTFRMMVVDNLTILTPPSPLVAHFHPKAFRKHLEEKHVTWARFRKKLHKNANFQAGDFHHDAFTKSA</sequence>
<reference evidence="1" key="2">
    <citation type="submission" date="2022-01" db="EMBL/GenBank/DDBJ databases">
        <authorList>
            <person name="Yamashiro T."/>
            <person name="Shiraishi A."/>
            <person name="Satake H."/>
            <person name="Nakayama K."/>
        </authorList>
    </citation>
    <scope>NUCLEOTIDE SEQUENCE</scope>
</reference>
<keyword evidence="2" id="KW-1185">Reference proteome</keyword>
<proteinExistence type="predicted"/>
<name>A0ABQ4WV77_9ASTR</name>
<organism evidence="1 2">
    <name type="scientific">Tanacetum coccineum</name>
    <dbReference type="NCBI Taxonomy" id="301880"/>
    <lineage>
        <taxon>Eukaryota</taxon>
        <taxon>Viridiplantae</taxon>
        <taxon>Streptophyta</taxon>
        <taxon>Embryophyta</taxon>
        <taxon>Tracheophyta</taxon>
        <taxon>Spermatophyta</taxon>
        <taxon>Magnoliopsida</taxon>
        <taxon>eudicotyledons</taxon>
        <taxon>Gunneridae</taxon>
        <taxon>Pentapetalae</taxon>
        <taxon>asterids</taxon>
        <taxon>campanulids</taxon>
        <taxon>Asterales</taxon>
        <taxon>Asteraceae</taxon>
        <taxon>Asteroideae</taxon>
        <taxon>Anthemideae</taxon>
        <taxon>Anthemidinae</taxon>
        <taxon>Tanacetum</taxon>
    </lineage>
</organism>
<evidence type="ECO:0000313" key="1">
    <source>
        <dbReference type="EMBL" id="GJS56779.1"/>
    </source>
</evidence>